<protein>
    <submittedName>
        <fullName evidence="1">Uncharacterized protein</fullName>
    </submittedName>
</protein>
<keyword evidence="2" id="KW-1185">Reference proteome</keyword>
<name>A0A4R6P1V4_NOCIG</name>
<dbReference type="Proteomes" id="UP000295087">
    <property type="component" value="Unassembled WGS sequence"/>
</dbReference>
<dbReference type="RefSeq" id="WP_133734185.1">
    <property type="nucleotide sequence ID" value="NZ_SNXK01000008.1"/>
</dbReference>
<accession>A0A4R6P1V4</accession>
<dbReference type="EMBL" id="SNXK01000008">
    <property type="protein sequence ID" value="TDP31461.1"/>
    <property type="molecule type" value="Genomic_DNA"/>
</dbReference>
<reference evidence="1 2" key="1">
    <citation type="submission" date="2019-03" db="EMBL/GenBank/DDBJ databases">
        <title>Genomic Encyclopedia of Type Strains, Phase IV (KMG-IV): sequencing the most valuable type-strain genomes for metagenomic binning, comparative biology and taxonomic classification.</title>
        <authorList>
            <person name="Goeker M."/>
        </authorList>
    </citation>
    <scope>NUCLEOTIDE SEQUENCE [LARGE SCALE GENOMIC DNA]</scope>
    <source>
        <strain evidence="1 2">DSM 44496</strain>
    </source>
</reference>
<proteinExistence type="predicted"/>
<evidence type="ECO:0000313" key="1">
    <source>
        <dbReference type="EMBL" id="TDP31461.1"/>
    </source>
</evidence>
<gene>
    <name evidence="1" type="ORF">DFR75_10866</name>
</gene>
<dbReference type="AlphaFoldDB" id="A0A4R6P1V4"/>
<sequence length="278" mass="30180">MTTFRALRALYWLHEHRDQPVPTLPLEVVPSEDSRAVFDELVSQGAIHNNLSFGGGPEGSFDFYLTTEGRVQARITRDTYRHELALRRVLERLANPGSDVADDFSGPLSADEIREATQYLVEIGLCKGSERADGEFYHVEITPNGRAAARRPYLIDGGSAPIAPVTNISADNYGTMTVGNQAVGGQGHTMHATITQGASLDDVLTAISQLRNDIEFAPGIDDVDRAELLEEVDTLTEKGIKRGLNWLKAALVPFGVQVADVAGQELADRVLAIGSQII</sequence>
<organism evidence="1 2">
    <name type="scientific">Nocardia ignorata</name>
    <dbReference type="NCBI Taxonomy" id="145285"/>
    <lineage>
        <taxon>Bacteria</taxon>
        <taxon>Bacillati</taxon>
        <taxon>Actinomycetota</taxon>
        <taxon>Actinomycetes</taxon>
        <taxon>Mycobacteriales</taxon>
        <taxon>Nocardiaceae</taxon>
        <taxon>Nocardia</taxon>
    </lineage>
</organism>
<comment type="caution">
    <text evidence="1">The sequence shown here is derived from an EMBL/GenBank/DDBJ whole genome shotgun (WGS) entry which is preliminary data.</text>
</comment>
<evidence type="ECO:0000313" key="2">
    <source>
        <dbReference type="Proteomes" id="UP000295087"/>
    </source>
</evidence>